<keyword evidence="5 6" id="KW-0472">Membrane</keyword>
<sequence length="199" mass="22185">MSLLYICIAERFRHYALLVGLQGWVLMFVALANLGHSTVAEQIFVVAETLIFKGILVPYMLFTVIKRTKINKVHRISMPTFISALISVAALIVSLTITKYLADSQVNSIFFGISLFGLLTGLILITTHRRIFSHLIGFLVIENGVFLFSLAVGVEMPFLINVGILLDILMGVLMLGLFINKIGERMHSLDSEELTKIKD</sequence>
<dbReference type="PANTHER" id="PTHR38601">
    <property type="entry name" value="HYDROGENASE-4 COMPONENT E"/>
    <property type="match status" value="1"/>
</dbReference>
<protein>
    <submittedName>
        <fullName evidence="7">Hydrogenase-4 component E</fullName>
        <ecNumber evidence="7">1.-.-.-</ecNumber>
    </submittedName>
</protein>
<evidence type="ECO:0000256" key="6">
    <source>
        <dbReference type="SAM" id="Phobius"/>
    </source>
</evidence>
<evidence type="ECO:0000313" key="8">
    <source>
        <dbReference type="Proteomes" id="UP000027616"/>
    </source>
</evidence>
<feature type="transmembrane region" description="Helical" evidence="6">
    <location>
        <begin position="12"/>
        <end position="31"/>
    </location>
</feature>
<dbReference type="HOGENOM" id="CLU_088957_1_0_10"/>
<gene>
    <name evidence="7" type="ORF">BN938_1563</name>
</gene>
<keyword evidence="4 6" id="KW-1133">Transmembrane helix</keyword>
<dbReference type="EC" id="1.-.-.-" evidence="7"/>
<keyword evidence="8" id="KW-1185">Reference proteome</keyword>
<keyword evidence="3 6" id="KW-0812">Transmembrane</keyword>
<keyword evidence="2" id="KW-1003">Cell membrane</keyword>
<dbReference type="GO" id="GO:0005886">
    <property type="term" value="C:plasma membrane"/>
    <property type="evidence" value="ECO:0007669"/>
    <property type="project" value="UniProtKB-SubCell"/>
</dbReference>
<dbReference type="PATRIC" id="fig|1433126.3.peg.1548"/>
<accession>A0A060R8A2</accession>
<organism evidence="7 8">
    <name type="scientific">Mucinivorans hirudinis</name>
    <dbReference type="NCBI Taxonomy" id="1433126"/>
    <lineage>
        <taxon>Bacteria</taxon>
        <taxon>Pseudomonadati</taxon>
        <taxon>Bacteroidota</taxon>
        <taxon>Bacteroidia</taxon>
        <taxon>Bacteroidales</taxon>
        <taxon>Rikenellaceae</taxon>
        <taxon>Mucinivorans</taxon>
    </lineage>
</organism>
<dbReference type="InterPro" id="IPR038730">
    <property type="entry name" value="HyfE-like"/>
</dbReference>
<evidence type="ECO:0000256" key="2">
    <source>
        <dbReference type="ARBA" id="ARBA00022475"/>
    </source>
</evidence>
<dbReference type="PANTHER" id="PTHR38601:SF1">
    <property type="entry name" value="HYDROGENASE-4 COMPONENT E"/>
    <property type="match status" value="1"/>
</dbReference>
<name>A0A060R8A2_9BACT</name>
<keyword evidence="7" id="KW-0560">Oxidoreductase</keyword>
<dbReference type="Proteomes" id="UP000027616">
    <property type="component" value="Chromosome I"/>
</dbReference>
<evidence type="ECO:0000256" key="1">
    <source>
        <dbReference type="ARBA" id="ARBA00004651"/>
    </source>
</evidence>
<dbReference type="AlphaFoldDB" id="A0A060R8A2"/>
<dbReference type="KEGG" id="rbc:BN938_1563"/>
<feature type="transmembrane region" description="Helical" evidence="6">
    <location>
        <begin position="132"/>
        <end position="152"/>
    </location>
</feature>
<comment type="subcellular location">
    <subcellularLocation>
        <location evidence="1">Cell membrane</location>
        <topology evidence="1">Multi-pass membrane protein</topology>
    </subcellularLocation>
</comment>
<feature type="transmembrane region" description="Helical" evidence="6">
    <location>
        <begin position="109"/>
        <end position="125"/>
    </location>
</feature>
<feature type="transmembrane region" description="Helical" evidence="6">
    <location>
        <begin position="158"/>
        <end position="179"/>
    </location>
</feature>
<reference evidence="7 8" key="1">
    <citation type="journal article" date="2015" name="Genome Announc.">
        <title>Complete Genome Sequence of the Novel Leech Symbiont Mucinivorans hirudinis M3T.</title>
        <authorList>
            <person name="Nelson M.C."/>
            <person name="Bomar L."/>
            <person name="Graf J."/>
        </authorList>
    </citation>
    <scope>NUCLEOTIDE SEQUENCE [LARGE SCALE GENOMIC DNA]</scope>
    <source>
        <strain evidence="8">M3</strain>
    </source>
</reference>
<dbReference type="EMBL" id="HG934468">
    <property type="protein sequence ID" value="CDN31650.1"/>
    <property type="molecule type" value="Genomic_DNA"/>
</dbReference>
<proteinExistence type="predicted"/>
<evidence type="ECO:0000313" key="7">
    <source>
        <dbReference type="EMBL" id="CDN31650.1"/>
    </source>
</evidence>
<evidence type="ECO:0000256" key="3">
    <source>
        <dbReference type="ARBA" id="ARBA00022692"/>
    </source>
</evidence>
<feature type="transmembrane region" description="Helical" evidence="6">
    <location>
        <begin position="43"/>
        <end position="64"/>
    </location>
</feature>
<dbReference type="eggNOG" id="COG4237">
    <property type="taxonomic scope" value="Bacteria"/>
</dbReference>
<dbReference type="STRING" id="1433126.BN938_1563"/>
<feature type="transmembrane region" description="Helical" evidence="6">
    <location>
        <begin position="76"/>
        <end position="97"/>
    </location>
</feature>
<dbReference type="GO" id="GO:0016491">
    <property type="term" value="F:oxidoreductase activity"/>
    <property type="evidence" value="ECO:0007669"/>
    <property type="project" value="UniProtKB-KW"/>
</dbReference>
<evidence type="ECO:0000256" key="4">
    <source>
        <dbReference type="ARBA" id="ARBA00022989"/>
    </source>
</evidence>
<evidence type="ECO:0000256" key="5">
    <source>
        <dbReference type="ARBA" id="ARBA00023136"/>
    </source>
</evidence>